<comment type="caution">
    <text evidence="13">The sequence shown here is derived from an EMBL/GenBank/DDBJ whole genome shotgun (WGS) entry which is preliminary data.</text>
</comment>
<dbReference type="OrthoDB" id="9806724at2"/>
<accession>A0A4Q2KG59</accession>
<evidence type="ECO:0000313" key="14">
    <source>
        <dbReference type="Proteomes" id="UP000291269"/>
    </source>
</evidence>
<evidence type="ECO:0000256" key="10">
    <source>
        <dbReference type="ARBA" id="ARBA00030386"/>
    </source>
</evidence>
<dbReference type="GO" id="GO:0033765">
    <property type="term" value="F:steroid dehydrogenase activity, acting on the CH-CH group of donors"/>
    <property type="evidence" value="ECO:0007669"/>
    <property type="project" value="UniProtKB-ARBA"/>
</dbReference>
<reference evidence="13 14" key="1">
    <citation type="journal article" date="2019" name="Gut">
        <title>Antibiotics-induced monodominance of a novel gut bacterial order.</title>
        <authorList>
            <person name="Hildebrand F."/>
            <person name="Moitinho-Silva L."/>
            <person name="Blasche S."/>
            <person name="Jahn M.T."/>
            <person name="Gossmann T.I."/>
            <person name="Heuerta-Cepas J."/>
            <person name="Hercog R."/>
            <person name="Luetge M."/>
            <person name="Bahram M."/>
            <person name="Pryszlak A."/>
            <person name="Alves R.J."/>
            <person name="Waszak S.M."/>
            <person name="Zhu A."/>
            <person name="Ye L."/>
            <person name="Costea P.I."/>
            <person name="Aalvink S."/>
            <person name="Belzer C."/>
            <person name="Forslund S.K."/>
            <person name="Sunagawa S."/>
            <person name="Hentschel U."/>
            <person name="Merten C."/>
            <person name="Patil K.R."/>
            <person name="Benes V."/>
            <person name="Bork P."/>
        </authorList>
    </citation>
    <scope>NUCLEOTIDE SEQUENCE [LARGE SCALE GENOMIC DNA]</scope>
    <source>
        <strain evidence="13 14">HDS1380</strain>
    </source>
</reference>
<dbReference type="SUPFAM" id="SSF51905">
    <property type="entry name" value="FAD/NAD(P)-binding domain"/>
    <property type="match status" value="1"/>
</dbReference>
<dbReference type="PANTHER" id="PTHR42716:SF2">
    <property type="entry name" value="L-ASPARTATE OXIDASE, CHLOROPLASTIC"/>
    <property type="match status" value="1"/>
</dbReference>
<gene>
    <name evidence="13" type="ORF">ESZ91_08085</name>
</gene>
<dbReference type="GO" id="GO:0008734">
    <property type="term" value="F:L-aspartate oxidase activity"/>
    <property type="evidence" value="ECO:0007669"/>
    <property type="project" value="UniProtKB-EC"/>
</dbReference>
<dbReference type="AlphaFoldDB" id="A0A4Q2KG59"/>
<evidence type="ECO:0000256" key="3">
    <source>
        <dbReference type="ARBA" id="ARBA00008562"/>
    </source>
</evidence>
<keyword evidence="14" id="KW-1185">Reference proteome</keyword>
<dbReference type="Gene3D" id="3.50.50.60">
    <property type="entry name" value="FAD/NAD(P)-binding domain"/>
    <property type="match status" value="1"/>
</dbReference>
<dbReference type="Proteomes" id="UP000291269">
    <property type="component" value="Unassembled WGS sequence"/>
</dbReference>
<dbReference type="NCBIfam" id="NF004820">
    <property type="entry name" value="PRK06175.1"/>
    <property type="match status" value="1"/>
</dbReference>
<comment type="pathway">
    <text evidence="2">Cofactor biosynthesis; NAD(+) biosynthesis; iminoaspartate from L-aspartate (oxidase route): step 1/1.</text>
</comment>
<evidence type="ECO:0000259" key="12">
    <source>
        <dbReference type="Pfam" id="PF00890"/>
    </source>
</evidence>
<dbReference type="EMBL" id="SDOZ01000002">
    <property type="protein sequence ID" value="RXZ62342.1"/>
    <property type="molecule type" value="Genomic_DNA"/>
</dbReference>
<comment type="similarity">
    <text evidence="3">Belongs to the FAD-dependent oxidoreductase 2 family. NadB subfamily.</text>
</comment>
<dbReference type="FunFam" id="3.90.700.10:FF:000002">
    <property type="entry name" value="L-aspartate oxidase"/>
    <property type="match status" value="1"/>
</dbReference>
<keyword evidence="6" id="KW-0285">Flavoprotein</keyword>
<dbReference type="InterPro" id="IPR005288">
    <property type="entry name" value="NadB"/>
</dbReference>
<evidence type="ECO:0000256" key="1">
    <source>
        <dbReference type="ARBA" id="ARBA00001974"/>
    </source>
</evidence>
<sequence length="427" mass="47366">MNIEKKYGAVIAGAGVAGLFCALNLPAATKALVLSKGALDESDSYLAQGGICMLRGEEDFDAYFKDTMRAGHFENDERAVEQMIRSSPEIIDDLIGFGVEFARDETGALRFTREGGHSRPRILFHDDVTGREITSKLLREARSRKNISFSEYTEMLDVVEEKGVCRGVVVRKDSKIFPVYADNVLLAAGGVGGLYENSTNFSLLTGDAVAIALKHRIRTQHLNYVQIHPTTFYSEKAGRRFLISESVRGEGAFILDGKGERFVNELLPRDIVTAAIYAKMKEQNLKHVWLDVRPLGEKMIAEHFPTIRARCLEEGYDLMRQPIPIVPAQHYFMGGIAVNGKGETSMPRVFAAGETACNGVHGKNRLASNSLLESLIWAKRAAETMALNGVSDSMPAVDLSRYENYAALKEENRRAVLDAMQEEEQYD</sequence>
<evidence type="ECO:0000256" key="9">
    <source>
        <dbReference type="ARBA" id="ARBA00023002"/>
    </source>
</evidence>
<dbReference type="EC" id="1.4.3.16" evidence="4"/>
<dbReference type="InterPro" id="IPR003953">
    <property type="entry name" value="FAD-dep_OxRdtase_2_FAD-bd"/>
</dbReference>
<evidence type="ECO:0000256" key="8">
    <source>
        <dbReference type="ARBA" id="ARBA00022827"/>
    </source>
</evidence>
<keyword evidence="9 13" id="KW-0560">Oxidoreductase</keyword>
<keyword evidence="7" id="KW-0662">Pyridine nucleotide biosynthesis</keyword>
<evidence type="ECO:0000256" key="2">
    <source>
        <dbReference type="ARBA" id="ARBA00004950"/>
    </source>
</evidence>
<proteinExistence type="inferred from homology"/>
<dbReference type="UniPathway" id="UPA00253">
    <property type="reaction ID" value="UER00326"/>
</dbReference>
<evidence type="ECO:0000256" key="6">
    <source>
        <dbReference type="ARBA" id="ARBA00022630"/>
    </source>
</evidence>
<name>A0A4Q2KG59_9FIRM</name>
<feature type="domain" description="FAD-dependent oxidoreductase 2 FAD-binding" evidence="12">
    <location>
        <begin position="9"/>
        <end position="371"/>
    </location>
</feature>
<dbReference type="InterPro" id="IPR036188">
    <property type="entry name" value="FAD/NAD-bd_sf"/>
</dbReference>
<dbReference type="InterPro" id="IPR027477">
    <property type="entry name" value="Succ_DH/fumarate_Rdtase_cat_sf"/>
</dbReference>
<evidence type="ECO:0000256" key="11">
    <source>
        <dbReference type="ARBA" id="ARBA00048305"/>
    </source>
</evidence>
<organism evidence="13 14">
    <name type="scientific">Candidatus Borkfalkia ceftriaxoniphila</name>
    <dbReference type="NCBI Taxonomy" id="2508949"/>
    <lineage>
        <taxon>Bacteria</taxon>
        <taxon>Bacillati</taxon>
        <taxon>Bacillota</taxon>
        <taxon>Clostridia</taxon>
        <taxon>Christensenellales</taxon>
        <taxon>Christensenellaceae</taxon>
        <taxon>Candidatus Borkfalkia</taxon>
    </lineage>
</organism>
<evidence type="ECO:0000313" key="13">
    <source>
        <dbReference type="EMBL" id="RXZ62342.1"/>
    </source>
</evidence>
<dbReference type="GO" id="GO:0034628">
    <property type="term" value="P:'de novo' NAD+ biosynthetic process from L-aspartate"/>
    <property type="evidence" value="ECO:0007669"/>
    <property type="project" value="TreeGrafter"/>
</dbReference>
<evidence type="ECO:0000256" key="5">
    <source>
        <dbReference type="ARBA" id="ARBA00021901"/>
    </source>
</evidence>
<keyword evidence="8" id="KW-0274">FAD</keyword>
<dbReference type="PANTHER" id="PTHR42716">
    <property type="entry name" value="L-ASPARTATE OXIDASE"/>
    <property type="match status" value="1"/>
</dbReference>
<evidence type="ECO:0000256" key="4">
    <source>
        <dbReference type="ARBA" id="ARBA00012173"/>
    </source>
</evidence>
<dbReference type="PRINTS" id="PR00368">
    <property type="entry name" value="FADPNR"/>
</dbReference>
<dbReference type="Pfam" id="PF00890">
    <property type="entry name" value="FAD_binding_2"/>
    <property type="match status" value="1"/>
</dbReference>
<comment type="cofactor">
    <cofactor evidence="1">
        <name>FAD</name>
        <dbReference type="ChEBI" id="CHEBI:57692"/>
    </cofactor>
</comment>
<comment type="catalytic activity">
    <reaction evidence="11">
        <text>L-aspartate + O2 = iminosuccinate + H2O2</text>
        <dbReference type="Rhea" id="RHEA:25876"/>
        <dbReference type="ChEBI" id="CHEBI:15379"/>
        <dbReference type="ChEBI" id="CHEBI:16240"/>
        <dbReference type="ChEBI" id="CHEBI:29991"/>
        <dbReference type="ChEBI" id="CHEBI:77875"/>
        <dbReference type="EC" id="1.4.3.16"/>
    </reaction>
    <physiologicalReaction direction="left-to-right" evidence="11">
        <dbReference type="Rhea" id="RHEA:25877"/>
    </physiologicalReaction>
</comment>
<evidence type="ECO:0000256" key="7">
    <source>
        <dbReference type="ARBA" id="ARBA00022642"/>
    </source>
</evidence>
<protein>
    <recommendedName>
        <fullName evidence="5">L-aspartate oxidase</fullName>
        <ecNumber evidence="4">1.4.3.16</ecNumber>
    </recommendedName>
    <alternativeName>
        <fullName evidence="10">Quinolinate synthase B</fullName>
    </alternativeName>
</protein>
<dbReference type="Gene3D" id="3.90.700.10">
    <property type="entry name" value="Succinate dehydrogenase/fumarate reductase flavoprotein, catalytic domain"/>
    <property type="match status" value="1"/>
</dbReference>
<dbReference type="SUPFAM" id="SSF56425">
    <property type="entry name" value="Succinate dehydrogenase/fumarate reductase flavoprotein, catalytic domain"/>
    <property type="match status" value="1"/>
</dbReference>